<evidence type="ECO:0000259" key="1">
    <source>
        <dbReference type="Pfam" id="PF07883"/>
    </source>
</evidence>
<dbReference type="EMBL" id="HF582854">
    <property type="protein sequence ID" value="CCQ38021.1"/>
    <property type="molecule type" value="Genomic_DNA"/>
</dbReference>
<dbReference type="RefSeq" id="WP_015410747.1">
    <property type="nucleotide sequence ID" value="NC_020388.1"/>
</dbReference>
<accession>M1Y631</accession>
<dbReference type="Proteomes" id="UP000011867">
    <property type="component" value="Chromosome"/>
</dbReference>
<dbReference type="Gene3D" id="2.60.120.10">
    <property type="entry name" value="Jelly Rolls"/>
    <property type="match status" value="1"/>
</dbReference>
<dbReference type="GeneID" id="14652142"/>
<dbReference type="STRING" id="268739.Nmlp_3910"/>
<dbReference type="InterPro" id="IPR014710">
    <property type="entry name" value="RmlC-like_jellyroll"/>
</dbReference>
<dbReference type="eggNOG" id="arCOG02998">
    <property type="taxonomic scope" value="Archaea"/>
</dbReference>
<dbReference type="SUPFAM" id="SSF51182">
    <property type="entry name" value="RmlC-like cupins"/>
    <property type="match status" value="1"/>
</dbReference>
<sequence>MGYHHVDTDSLEQWDDRDADVRSISAAAGLDYEGAPVGLRVYEAEPGQQLALAYHYHDEQTEAFYVLGGTLHVETPTDEFVVESDEAFVVDPGHAHRAHNPEDADAPVRVLALGAPTVDDVHPYDADD</sequence>
<dbReference type="KEGG" id="nmo:Nmlp_3910"/>
<dbReference type="OrthoDB" id="192542at2157"/>
<dbReference type="CDD" id="cd02208">
    <property type="entry name" value="cupin_RmlC-like"/>
    <property type="match status" value="1"/>
</dbReference>
<gene>
    <name evidence="2" type="ordered locus">Nmlp_3910</name>
</gene>
<dbReference type="AlphaFoldDB" id="M1Y631"/>
<reference evidence="2 3" key="1">
    <citation type="journal article" date="2013" name="Genome Announc.">
        <title>Genome of the haloarchaeon Natronomonas moolapensis, a neutrophilic member of a previously haloalkaliphilic genus.</title>
        <authorList>
            <person name="Dyall-Smith M.L."/>
            <person name="Pfeiffer F."/>
            <person name="Oberwinkler T."/>
            <person name="Klee K."/>
            <person name="Rampp M."/>
            <person name="Palm P."/>
            <person name="Gross K."/>
            <person name="Schuster S.C."/>
            <person name="Oesterhelt D."/>
        </authorList>
    </citation>
    <scope>NUCLEOTIDE SEQUENCE [LARGE SCALE GENOMIC DNA]</scope>
    <source>
        <strain evidence="3">DSM 18674 / JCM 14361 / 8.8.11</strain>
    </source>
</reference>
<evidence type="ECO:0000313" key="3">
    <source>
        <dbReference type="Proteomes" id="UP000011867"/>
    </source>
</evidence>
<evidence type="ECO:0000313" key="2">
    <source>
        <dbReference type="EMBL" id="CCQ38021.1"/>
    </source>
</evidence>
<dbReference type="InterPro" id="IPR013096">
    <property type="entry name" value="Cupin_2"/>
</dbReference>
<dbReference type="Pfam" id="PF07883">
    <property type="entry name" value="Cupin_2"/>
    <property type="match status" value="1"/>
</dbReference>
<keyword evidence="3" id="KW-1185">Reference proteome</keyword>
<dbReference type="HOGENOM" id="CLU_2021437_0_0_2"/>
<proteinExistence type="predicted"/>
<name>M1Y631_NATM8</name>
<protein>
    <submittedName>
        <fullName evidence="2">Cupin 2 barrel domain protein</fullName>
    </submittedName>
</protein>
<feature type="domain" description="Cupin type-2" evidence="1">
    <location>
        <begin position="43"/>
        <end position="111"/>
    </location>
</feature>
<organism evidence="2 3">
    <name type="scientific">Natronomonas moolapensis (strain DSM 18674 / CECT 7526 / JCM 14361 / 8.8.11)</name>
    <dbReference type="NCBI Taxonomy" id="268739"/>
    <lineage>
        <taxon>Archaea</taxon>
        <taxon>Methanobacteriati</taxon>
        <taxon>Methanobacteriota</taxon>
        <taxon>Stenosarchaea group</taxon>
        <taxon>Halobacteria</taxon>
        <taxon>Halobacteriales</taxon>
        <taxon>Natronomonadaceae</taxon>
        <taxon>Natronomonas</taxon>
    </lineage>
</organism>
<dbReference type="InterPro" id="IPR011051">
    <property type="entry name" value="RmlC_Cupin_sf"/>
</dbReference>